<dbReference type="UniPathway" id="UPA00219"/>
<dbReference type="GO" id="GO:0016740">
    <property type="term" value="F:transferase activity"/>
    <property type="evidence" value="ECO:0007669"/>
    <property type="project" value="UniProtKB-KW"/>
</dbReference>
<evidence type="ECO:0000256" key="6">
    <source>
        <dbReference type="PROSITE-ProRule" id="PRU01373"/>
    </source>
</evidence>
<feature type="active site" description="Proton donor/acceptor" evidence="6">
    <location>
        <position position="160"/>
    </location>
</feature>
<sequence length="301" mass="32600">MIKRIASVLFAALMLGGVLAGCGGEGASEAPSAPAATPQSTPEPTAEPTPTPDPEAVWAQAGKDTMAWLQSQPGFEELDLTVQEGFPYFLAVNRDANTVTVYTADENGQYTKPYMSMVCSGGTDTPTGYWNTPVNYDWRLLSGPCYGQYATRIDGPYLFHSVPYYTQHKDDLEYDEFNKLGTTASLGCIRLAVVDVRWIYENCPIGTPVAIYDDASNPGPMGKPDTLTIDPADENLRGWDPTDPDPANPWSDEYLDGTAIRSAAAQADWDAFKSSEAFTQNLTPTDLQGWSHDSAIVGTRG</sequence>
<evidence type="ECO:0000256" key="8">
    <source>
        <dbReference type="SAM" id="SignalP"/>
    </source>
</evidence>
<reference evidence="10 11" key="1">
    <citation type="submission" date="2019-03" db="EMBL/GenBank/DDBJ databases">
        <title>Genomic Encyclopedia of Type Strains, Phase IV (KMG-IV): sequencing the most valuable type-strain genomes for metagenomic binning, comparative biology and taxonomic classification.</title>
        <authorList>
            <person name="Goeker M."/>
        </authorList>
    </citation>
    <scope>NUCLEOTIDE SEQUENCE [LARGE SCALE GENOMIC DNA]</scope>
    <source>
        <strain evidence="10 11">DSM 100451</strain>
    </source>
</reference>
<dbReference type="InterPro" id="IPR038063">
    <property type="entry name" value="Transpep_catalytic_dom"/>
</dbReference>
<keyword evidence="8" id="KW-0732">Signal</keyword>
<accession>A0A4R1QN42</accession>
<dbReference type="PROSITE" id="PS52029">
    <property type="entry name" value="LD_TPASE"/>
    <property type="match status" value="1"/>
</dbReference>
<evidence type="ECO:0000256" key="2">
    <source>
        <dbReference type="ARBA" id="ARBA00022679"/>
    </source>
</evidence>
<dbReference type="GO" id="GO:0071555">
    <property type="term" value="P:cell wall organization"/>
    <property type="evidence" value="ECO:0007669"/>
    <property type="project" value="UniProtKB-UniRule"/>
</dbReference>
<dbReference type="EMBL" id="SLUM01000018">
    <property type="protein sequence ID" value="TCL55106.1"/>
    <property type="molecule type" value="Genomic_DNA"/>
</dbReference>
<dbReference type="Pfam" id="PF03734">
    <property type="entry name" value="YkuD"/>
    <property type="match status" value="1"/>
</dbReference>
<keyword evidence="3 6" id="KW-0133">Cell shape</keyword>
<dbReference type="InterPro" id="IPR005490">
    <property type="entry name" value="LD_TPept_cat_dom"/>
</dbReference>
<dbReference type="Gene3D" id="2.40.440.10">
    <property type="entry name" value="L,D-transpeptidase catalytic domain-like"/>
    <property type="match status" value="1"/>
</dbReference>
<dbReference type="RefSeq" id="WP_058963133.1">
    <property type="nucleotide sequence ID" value="NZ_CABKVM010000013.1"/>
</dbReference>
<feature type="signal peptide" evidence="8">
    <location>
        <begin position="1"/>
        <end position="20"/>
    </location>
</feature>
<evidence type="ECO:0000256" key="7">
    <source>
        <dbReference type="SAM" id="MobiDB-lite"/>
    </source>
</evidence>
<evidence type="ECO:0000259" key="9">
    <source>
        <dbReference type="PROSITE" id="PS52029"/>
    </source>
</evidence>
<dbReference type="GO" id="GO:0005576">
    <property type="term" value="C:extracellular region"/>
    <property type="evidence" value="ECO:0007669"/>
    <property type="project" value="TreeGrafter"/>
</dbReference>
<keyword evidence="4 6" id="KW-0573">Peptidoglycan synthesis</keyword>
<dbReference type="SUPFAM" id="SSF141523">
    <property type="entry name" value="L,D-transpeptidase catalytic domain-like"/>
    <property type="match status" value="1"/>
</dbReference>
<dbReference type="PROSITE" id="PS51257">
    <property type="entry name" value="PROKAR_LIPOPROTEIN"/>
    <property type="match status" value="1"/>
</dbReference>
<organism evidence="10 11">
    <name type="scientific">Allofournierella massiliensis</name>
    <dbReference type="NCBI Taxonomy" id="1650663"/>
    <lineage>
        <taxon>Bacteria</taxon>
        <taxon>Bacillati</taxon>
        <taxon>Bacillota</taxon>
        <taxon>Clostridia</taxon>
        <taxon>Eubacteriales</taxon>
        <taxon>Oscillospiraceae</taxon>
        <taxon>Allofournierella</taxon>
    </lineage>
</organism>
<dbReference type="PANTHER" id="PTHR30582">
    <property type="entry name" value="L,D-TRANSPEPTIDASE"/>
    <property type="match status" value="1"/>
</dbReference>
<evidence type="ECO:0000256" key="4">
    <source>
        <dbReference type="ARBA" id="ARBA00022984"/>
    </source>
</evidence>
<proteinExistence type="predicted"/>
<name>A0A4R1QN42_9FIRM</name>
<dbReference type="PANTHER" id="PTHR30582:SF2">
    <property type="entry name" value="L,D-TRANSPEPTIDASE YCIB-RELATED"/>
    <property type="match status" value="1"/>
</dbReference>
<dbReference type="GeneID" id="97379977"/>
<feature type="compositionally biased region" description="Low complexity" evidence="7">
    <location>
        <begin position="27"/>
        <end position="44"/>
    </location>
</feature>
<dbReference type="AlphaFoldDB" id="A0A4R1QN42"/>
<evidence type="ECO:0000313" key="11">
    <source>
        <dbReference type="Proteomes" id="UP000295184"/>
    </source>
</evidence>
<feature type="active site" description="Nucleophile" evidence="6">
    <location>
        <position position="188"/>
    </location>
</feature>
<feature type="region of interest" description="Disordered" evidence="7">
    <location>
        <begin position="25"/>
        <end position="55"/>
    </location>
</feature>
<protein>
    <submittedName>
        <fullName evidence="10">L,D-transpeptidase-like protein</fullName>
    </submittedName>
</protein>
<gene>
    <name evidence="10" type="ORF">EDD77_11848</name>
</gene>
<feature type="chain" id="PRO_5038839961" evidence="8">
    <location>
        <begin position="21"/>
        <end position="301"/>
    </location>
</feature>
<keyword evidence="5 6" id="KW-0961">Cell wall biogenesis/degradation</keyword>
<dbReference type="STRING" id="1650663.GCA_001486665_00624"/>
<dbReference type="GO" id="GO:0071972">
    <property type="term" value="F:peptidoglycan L,D-transpeptidase activity"/>
    <property type="evidence" value="ECO:0007669"/>
    <property type="project" value="TreeGrafter"/>
</dbReference>
<feature type="domain" description="L,D-TPase catalytic" evidence="9">
    <location>
        <begin position="88"/>
        <end position="212"/>
    </location>
</feature>
<keyword evidence="2" id="KW-0808">Transferase</keyword>
<comment type="pathway">
    <text evidence="1 6">Cell wall biogenesis; peptidoglycan biosynthesis.</text>
</comment>
<dbReference type="GO" id="GO:0018104">
    <property type="term" value="P:peptidoglycan-protein cross-linking"/>
    <property type="evidence" value="ECO:0007669"/>
    <property type="project" value="TreeGrafter"/>
</dbReference>
<dbReference type="GO" id="GO:0008360">
    <property type="term" value="P:regulation of cell shape"/>
    <property type="evidence" value="ECO:0007669"/>
    <property type="project" value="UniProtKB-UniRule"/>
</dbReference>
<dbReference type="Proteomes" id="UP000295184">
    <property type="component" value="Unassembled WGS sequence"/>
</dbReference>
<evidence type="ECO:0000313" key="10">
    <source>
        <dbReference type="EMBL" id="TCL55106.1"/>
    </source>
</evidence>
<dbReference type="InterPro" id="IPR050979">
    <property type="entry name" value="LD-transpeptidase"/>
</dbReference>
<comment type="caution">
    <text evidence="10">The sequence shown here is derived from an EMBL/GenBank/DDBJ whole genome shotgun (WGS) entry which is preliminary data.</text>
</comment>
<evidence type="ECO:0000256" key="1">
    <source>
        <dbReference type="ARBA" id="ARBA00004752"/>
    </source>
</evidence>
<evidence type="ECO:0000256" key="5">
    <source>
        <dbReference type="ARBA" id="ARBA00023316"/>
    </source>
</evidence>
<dbReference type="CDD" id="cd16913">
    <property type="entry name" value="YkuD_like"/>
    <property type="match status" value="1"/>
</dbReference>
<evidence type="ECO:0000256" key="3">
    <source>
        <dbReference type="ARBA" id="ARBA00022960"/>
    </source>
</evidence>